<dbReference type="PRINTS" id="PR00094">
    <property type="entry name" value="ADENYLTKNASE"/>
</dbReference>
<dbReference type="InterPro" id="IPR016135">
    <property type="entry name" value="UBQ-conjugating_enzyme/RWD"/>
</dbReference>
<proteinExistence type="inferred from homology"/>
<dbReference type="CDD" id="cd01428">
    <property type="entry name" value="ADK"/>
    <property type="match status" value="1"/>
</dbReference>
<dbReference type="Proteomes" id="UP001189429">
    <property type="component" value="Unassembled WGS sequence"/>
</dbReference>
<feature type="region of interest" description="Disordered" evidence="4">
    <location>
        <begin position="782"/>
        <end position="827"/>
    </location>
</feature>
<dbReference type="InterPro" id="IPR033690">
    <property type="entry name" value="Adenylat_kinase_CS"/>
</dbReference>
<evidence type="ECO:0000313" key="7">
    <source>
        <dbReference type="Proteomes" id="UP001189429"/>
    </source>
</evidence>
<evidence type="ECO:0000259" key="5">
    <source>
        <dbReference type="PROSITE" id="PS50127"/>
    </source>
</evidence>
<dbReference type="Pfam" id="PF00179">
    <property type="entry name" value="UQ_con"/>
    <property type="match status" value="1"/>
</dbReference>
<feature type="region of interest" description="Disordered" evidence="4">
    <location>
        <begin position="870"/>
        <end position="889"/>
    </location>
</feature>
<feature type="compositionally biased region" description="Basic and acidic residues" evidence="4">
    <location>
        <begin position="247"/>
        <end position="257"/>
    </location>
</feature>
<name>A0ABN9VYG2_9DINO</name>
<evidence type="ECO:0000256" key="4">
    <source>
        <dbReference type="SAM" id="MobiDB-lite"/>
    </source>
</evidence>
<dbReference type="SUPFAM" id="SSF52540">
    <property type="entry name" value="P-loop containing nucleoside triphosphate hydrolases"/>
    <property type="match status" value="1"/>
</dbReference>
<reference evidence="6" key="1">
    <citation type="submission" date="2023-10" db="EMBL/GenBank/DDBJ databases">
        <authorList>
            <person name="Chen Y."/>
            <person name="Shah S."/>
            <person name="Dougan E. K."/>
            <person name="Thang M."/>
            <person name="Chan C."/>
        </authorList>
    </citation>
    <scope>NUCLEOTIDE SEQUENCE [LARGE SCALE GENOMIC DNA]</scope>
</reference>
<dbReference type="Gene3D" id="3.40.50.300">
    <property type="entry name" value="P-loop containing nucleotide triphosphate hydrolases"/>
    <property type="match status" value="1"/>
</dbReference>
<dbReference type="SUPFAM" id="SSF48452">
    <property type="entry name" value="TPR-like"/>
    <property type="match status" value="1"/>
</dbReference>
<dbReference type="InterPro" id="IPR027417">
    <property type="entry name" value="P-loop_NTPase"/>
</dbReference>
<feature type="compositionally biased region" description="Low complexity" evidence="4">
    <location>
        <begin position="789"/>
        <end position="798"/>
    </location>
</feature>
<evidence type="ECO:0000256" key="2">
    <source>
        <dbReference type="ARBA" id="ARBA00022741"/>
    </source>
</evidence>
<dbReference type="NCBIfam" id="TIGR01351">
    <property type="entry name" value="adk"/>
    <property type="match status" value="1"/>
</dbReference>
<keyword evidence="7" id="KW-1185">Reference proteome</keyword>
<keyword evidence="2" id="KW-0547">Nucleotide-binding</keyword>
<dbReference type="CDD" id="cd23808">
    <property type="entry name" value="UBCc_UBE2W"/>
    <property type="match status" value="1"/>
</dbReference>
<accession>A0ABN9VYG2</accession>
<dbReference type="SMART" id="SM00212">
    <property type="entry name" value="UBCc"/>
    <property type="match status" value="1"/>
</dbReference>
<evidence type="ECO:0000313" key="6">
    <source>
        <dbReference type="EMBL" id="CAK0877307.1"/>
    </source>
</evidence>
<dbReference type="InterPro" id="IPR006259">
    <property type="entry name" value="Adenyl_kin_sub"/>
</dbReference>
<dbReference type="InterPro" id="IPR011990">
    <property type="entry name" value="TPR-like_helical_dom_sf"/>
</dbReference>
<dbReference type="SUPFAM" id="SSF54495">
    <property type="entry name" value="UBC-like"/>
    <property type="match status" value="1"/>
</dbReference>
<dbReference type="InterPro" id="IPR000850">
    <property type="entry name" value="Adenylat/UMP-CMP_kin"/>
</dbReference>
<sequence>MSPRRIREHECGPRFALWSAELPFSTEAAREPLMLSHLARHRTQAGEVAVLISASAALCAEPRLGLEGLASEKGEVSLMVALAGCERAGAPADPAALAASRKEVGGRHFGAQRFGLALGRYQAAAALAAASSGEASAELARVCRLNEAACLLKLEAFCGAAAACTAVLREDPSCVKALFRRATARLALGEPRAAAEDAASLAELDAGSLEAQRLLARATQAASADERRSAEVARGMARALDGSAAEAEARRQHEERHRKGPGQVLSVAEQEEAWEKAVRAAEAARATGAALLGQRPGGGAAGPAAPASRLPAGPAGVAAVAACAVALAAWPRRGSQGRSRVVLAARGGGAEAPLVVIAGPPAAGKGTQCEKIKAKYGYVHISTGDILRENVKNGTELGKKAEGFMKAGALVPSELIVDLVKDRLGQDDVKEKGCLLDGFPRAPDQAQAMVDAGLKVEKFLLIDVPDEELVVRGCGRRLDPETGEIYHLKFKPPPAEVVDRLVHRSDDQEEAIRNRLKIYRDQVNGIVPFFKDVVSEIDGTGKPDDVFGLVGASLDALKVSPLVSVSNRLAAYQLGGGIGGASFGAALSSYIGLVDFDGLLRWVRRFAQLGLQRLDRPAATLLLRPLSQTAQTRAESAAFWTFTDAVALRAAGSEKDAELVPDFAKPAFLRGRASKLSTRELMHLVSRARETRQLDPGHRPRAAIKRRGELLTPVRLVTRASRAEATSAARLSTRLAIRLVPAKACLQNLGGLQKGIVPPFVGPSKLPASLHEIRTRTSAVQRARGGGACAEAAAPADGSPQRRLEAHVQPSKRQEGSEPGNSMEHFMPDTSLRRAAARQAYRSRHDCVARSGAGRERSPWQSLCKLTGPASHGGMSLAQGHASAPSGGSRRLCKELETLRSRSGEEGIVLDTAEDFGQWTVCLLGAAGTLYEGERFTLRFTFSCRYPYESPEVVFVGVPPAHPHVYSNGHICLNILYDRWSPALSVHAVCMSILSMLSSCTEKVRPEDDARYVAEVGHRSPKLSRWMYHDDTV</sequence>
<keyword evidence="1" id="KW-0808">Transferase</keyword>
<protein>
    <recommendedName>
        <fullName evidence="5">UBC core domain-containing protein</fullName>
    </recommendedName>
</protein>
<dbReference type="Gene3D" id="1.25.40.10">
    <property type="entry name" value="Tetratricopeptide repeat domain"/>
    <property type="match status" value="1"/>
</dbReference>
<dbReference type="Gene3D" id="3.10.110.10">
    <property type="entry name" value="Ubiquitin Conjugating Enzyme"/>
    <property type="match status" value="1"/>
</dbReference>
<organism evidence="6 7">
    <name type="scientific">Prorocentrum cordatum</name>
    <dbReference type="NCBI Taxonomy" id="2364126"/>
    <lineage>
        <taxon>Eukaryota</taxon>
        <taxon>Sar</taxon>
        <taxon>Alveolata</taxon>
        <taxon>Dinophyceae</taxon>
        <taxon>Prorocentrales</taxon>
        <taxon>Prorocentraceae</taxon>
        <taxon>Prorocentrum</taxon>
    </lineage>
</organism>
<feature type="compositionally biased region" description="Basic and acidic residues" evidence="4">
    <location>
        <begin position="800"/>
        <end position="816"/>
    </location>
</feature>
<evidence type="ECO:0000256" key="3">
    <source>
        <dbReference type="ARBA" id="ARBA00022777"/>
    </source>
</evidence>
<dbReference type="HAMAP" id="MF_00235">
    <property type="entry name" value="Adenylate_kinase_Adk"/>
    <property type="match status" value="1"/>
</dbReference>
<dbReference type="PROSITE" id="PS00113">
    <property type="entry name" value="ADENYLATE_KINASE"/>
    <property type="match status" value="1"/>
</dbReference>
<comment type="caution">
    <text evidence="6">The sequence shown here is derived from an EMBL/GenBank/DDBJ whole genome shotgun (WGS) entry which is preliminary data.</text>
</comment>
<dbReference type="Pfam" id="PF00406">
    <property type="entry name" value="ADK"/>
    <property type="match status" value="1"/>
</dbReference>
<dbReference type="EMBL" id="CAUYUJ010017726">
    <property type="protein sequence ID" value="CAK0877307.1"/>
    <property type="molecule type" value="Genomic_DNA"/>
</dbReference>
<keyword evidence="3" id="KW-0418">Kinase</keyword>
<dbReference type="PANTHER" id="PTHR23359">
    <property type="entry name" value="NUCLEOTIDE KINASE"/>
    <property type="match status" value="1"/>
</dbReference>
<feature type="domain" description="UBC core" evidence="5">
    <location>
        <begin position="887"/>
        <end position="1033"/>
    </location>
</feature>
<dbReference type="PROSITE" id="PS50127">
    <property type="entry name" value="UBC_2"/>
    <property type="match status" value="1"/>
</dbReference>
<evidence type="ECO:0000256" key="1">
    <source>
        <dbReference type="ARBA" id="ARBA00022679"/>
    </source>
</evidence>
<dbReference type="InterPro" id="IPR000608">
    <property type="entry name" value="UBC"/>
</dbReference>
<feature type="region of interest" description="Disordered" evidence="4">
    <location>
        <begin position="241"/>
        <end position="265"/>
    </location>
</feature>
<gene>
    <name evidence="6" type="ORF">PCOR1329_LOCUS61413</name>
</gene>